<dbReference type="AlphaFoldDB" id="A0A1W2C9C2"/>
<proteinExistence type="predicted"/>
<evidence type="ECO:0000313" key="2">
    <source>
        <dbReference type="Proteomes" id="UP000192790"/>
    </source>
</evidence>
<reference evidence="1 2" key="1">
    <citation type="submission" date="2017-04" db="EMBL/GenBank/DDBJ databases">
        <authorList>
            <person name="Afonso C.L."/>
            <person name="Miller P.J."/>
            <person name="Scott M.A."/>
            <person name="Spackman E."/>
            <person name="Goraichik I."/>
            <person name="Dimitrov K.M."/>
            <person name="Suarez D.L."/>
            <person name="Swayne D.E."/>
        </authorList>
    </citation>
    <scope>NUCLEOTIDE SEQUENCE [LARGE SCALE GENOMIC DNA]</scope>
    <source>
        <strain evidence="1 2">DSM 12816</strain>
    </source>
</reference>
<sequence>MELDYICPFPNRWNEIYENLCRAYENITGIILPKTVVEISNAGGPPTPLILAGWAFTNDEDKKDRWQETLHWAEKHKLLHLTNVEESDRCYSSGHTRGGGICFGEYCAYTNDIIDQYKLSDYVTLNQYISDPARVTARLPDTNGVYFVIFPYEWPEGMFVNPGTGGHFKGKNPNVPIEELWRNWVEEADILYIGKAGGTSVNGIPSDATLKERIVALLRFGNGKNVGHWGGRYLWQHESSPDFRVYWYACADENPVELEQKLLNEFKRVCLKRPFANLK</sequence>
<organism evidence="1 2">
    <name type="scientific">Papillibacter cinnamivorans DSM 12816</name>
    <dbReference type="NCBI Taxonomy" id="1122930"/>
    <lineage>
        <taxon>Bacteria</taxon>
        <taxon>Bacillati</taxon>
        <taxon>Bacillota</taxon>
        <taxon>Clostridia</taxon>
        <taxon>Eubacteriales</taxon>
        <taxon>Oscillospiraceae</taxon>
        <taxon>Papillibacter</taxon>
    </lineage>
</organism>
<accession>A0A1W2C9C2</accession>
<keyword evidence="2" id="KW-1185">Reference proteome</keyword>
<dbReference type="STRING" id="1122930.SAMN02745168_2619"/>
<name>A0A1W2C9C2_9FIRM</name>
<protein>
    <submittedName>
        <fullName evidence="1">Uncharacterized protein</fullName>
    </submittedName>
</protein>
<evidence type="ECO:0000313" key="1">
    <source>
        <dbReference type="EMBL" id="SMC81760.1"/>
    </source>
</evidence>
<gene>
    <name evidence="1" type="ORF">SAMN02745168_2619</name>
</gene>
<dbReference type="Proteomes" id="UP000192790">
    <property type="component" value="Unassembled WGS sequence"/>
</dbReference>
<dbReference type="EMBL" id="FWXW01000008">
    <property type="protein sequence ID" value="SMC81760.1"/>
    <property type="molecule type" value="Genomic_DNA"/>
</dbReference>